<feature type="region of interest" description="Disordered" evidence="1">
    <location>
        <begin position="324"/>
        <end position="394"/>
    </location>
</feature>
<dbReference type="EMBL" id="MU004523">
    <property type="protein sequence ID" value="KAF2648751.1"/>
    <property type="molecule type" value="Genomic_DNA"/>
</dbReference>
<gene>
    <name evidence="2" type="ORF">K491DRAFT_612119</name>
</gene>
<evidence type="ECO:0000313" key="2">
    <source>
        <dbReference type="EMBL" id="KAF2648751.1"/>
    </source>
</evidence>
<feature type="compositionally biased region" description="Basic and acidic residues" evidence="1">
    <location>
        <begin position="157"/>
        <end position="170"/>
    </location>
</feature>
<sequence>MARGCLTPQAHHSVIDPLIEPEPSQETGLNSHFGSTYAPRQNPTPPHSAGFKSAPSASIRPQHTGSTVETNPFRRSKASSVSSKTGTLVDFGATTPRKQQHGYPSPPSSASPRREHFRDHRAEAFGGMSEGRPRRSSNPVRSENPFQESKGLSRGSSLRERYPGDTSHRPLDVIRKDTKTAHRTHHLRKKNFTGADTIDRLDRSTFGMYHHEGPYDAANLSRNKDWKHSPVAAVADSNNEALRATPRENIVDAVTKHRPLEGVANLPPGVPDRFGRVLNYEEGADLQREPGGDYKRWPGVEYLPGDLKGKGEPSYSIEKALKDHKQYGDEGIEMTTRRRNQSLSAADAPPPEAAQSSAWDDGNAPIGRSNTTGRNMGESLKKRFGSMRRRRAAS</sequence>
<dbReference type="OrthoDB" id="5389892at2759"/>
<dbReference type="PANTHER" id="PTHR28307">
    <property type="entry name" value="PROTEIN PAL1"/>
    <property type="match status" value="1"/>
</dbReference>
<feature type="region of interest" description="Disordered" evidence="1">
    <location>
        <begin position="1"/>
        <end position="170"/>
    </location>
</feature>
<evidence type="ECO:0000256" key="1">
    <source>
        <dbReference type="SAM" id="MobiDB-lite"/>
    </source>
</evidence>
<evidence type="ECO:0008006" key="4">
    <source>
        <dbReference type="Google" id="ProtNLM"/>
    </source>
</evidence>
<feature type="compositionally biased region" description="Polar residues" evidence="1">
    <location>
        <begin position="55"/>
        <end position="70"/>
    </location>
</feature>
<protein>
    <recommendedName>
        <fullName evidence="4">Pal1-domain-containing protein</fullName>
    </recommendedName>
</protein>
<organism evidence="2 3">
    <name type="scientific">Lophiostoma macrostomum CBS 122681</name>
    <dbReference type="NCBI Taxonomy" id="1314788"/>
    <lineage>
        <taxon>Eukaryota</taxon>
        <taxon>Fungi</taxon>
        <taxon>Dikarya</taxon>
        <taxon>Ascomycota</taxon>
        <taxon>Pezizomycotina</taxon>
        <taxon>Dothideomycetes</taxon>
        <taxon>Pleosporomycetidae</taxon>
        <taxon>Pleosporales</taxon>
        <taxon>Lophiostomataceae</taxon>
        <taxon>Lophiostoma</taxon>
    </lineage>
</organism>
<feature type="compositionally biased region" description="Polar residues" evidence="1">
    <location>
        <begin position="136"/>
        <end position="147"/>
    </location>
</feature>
<dbReference type="PANTHER" id="PTHR28307:SF1">
    <property type="entry name" value="PAL1 CELL MORPHOLOGY PROTEIN"/>
    <property type="match status" value="1"/>
</dbReference>
<dbReference type="Pfam" id="PF08316">
    <property type="entry name" value="Pal1"/>
    <property type="match status" value="1"/>
</dbReference>
<feature type="compositionally biased region" description="Basic residues" evidence="1">
    <location>
        <begin position="382"/>
        <end position="394"/>
    </location>
</feature>
<dbReference type="AlphaFoldDB" id="A0A6A6SP55"/>
<feature type="compositionally biased region" description="Basic and acidic residues" evidence="1">
    <location>
        <begin position="112"/>
        <end position="123"/>
    </location>
</feature>
<dbReference type="Proteomes" id="UP000799324">
    <property type="component" value="Unassembled WGS sequence"/>
</dbReference>
<keyword evidence="3" id="KW-1185">Reference proteome</keyword>
<feature type="compositionally biased region" description="Polar residues" evidence="1">
    <location>
        <begin position="24"/>
        <end position="41"/>
    </location>
</feature>
<dbReference type="InterPro" id="IPR013226">
    <property type="entry name" value="Pal1"/>
</dbReference>
<proteinExistence type="predicted"/>
<name>A0A6A6SP55_9PLEO</name>
<accession>A0A6A6SP55</accession>
<reference evidence="2" key="1">
    <citation type="journal article" date="2020" name="Stud. Mycol.">
        <title>101 Dothideomycetes genomes: a test case for predicting lifestyles and emergence of pathogens.</title>
        <authorList>
            <person name="Haridas S."/>
            <person name="Albert R."/>
            <person name="Binder M."/>
            <person name="Bloem J."/>
            <person name="Labutti K."/>
            <person name="Salamov A."/>
            <person name="Andreopoulos B."/>
            <person name="Baker S."/>
            <person name="Barry K."/>
            <person name="Bills G."/>
            <person name="Bluhm B."/>
            <person name="Cannon C."/>
            <person name="Castanera R."/>
            <person name="Culley D."/>
            <person name="Daum C."/>
            <person name="Ezra D."/>
            <person name="Gonzalez J."/>
            <person name="Henrissat B."/>
            <person name="Kuo A."/>
            <person name="Liang C."/>
            <person name="Lipzen A."/>
            <person name="Lutzoni F."/>
            <person name="Magnuson J."/>
            <person name="Mondo S."/>
            <person name="Nolan M."/>
            <person name="Ohm R."/>
            <person name="Pangilinan J."/>
            <person name="Park H.-J."/>
            <person name="Ramirez L."/>
            <person name="Alfaro M."/>
            <person name="Sun H."/>
            <person name="Tritt A."/>
            <person name="Yoshinaga Y."/>
            <person name="Zwiers L.-H."/>
            <person name="Turgeon B."/>
            <person name="Goodwin S."/>
            <person name="Spatafora J."/>
            <person name="Crous P."/>
            <person name="Grigoriev I."/>
        </authorList>
    </citation>
    <scope>NUCLEOTIDE SEQUENCE</scope>
    <source>
        <strain evidence="2">CBS 122681</strain>
    </source>
</reference>
<evidence type="ECO:0000313" key="3">
    <source>
        <dbReference type="Proteomes" id="UP000799324"/>
    </source>
</evidence>
<dbReference type="GO" id="GO:0005737">
    <property type="term" value="C:cytoplasm"/>
    <property type="evidence" value="ECO:0007669"/>
    <property type="project" value="TreeGrafter"/>
</dbReference>